<proteinExistence type="predicted"/>
<sequence length="119" mass="13665">MKKWILIISITLNIVFLIGWGLCILNEPSYKLGRLEKDITIGHFMGDSLLFTLPKGLTVRNSSQRGLNAIGQFENERFQIVISSDDWELINYDLPTDSLAPNGNYYSADFDRYNTEKEE</sequence>
<accession>A0A4Q1JIP5</accession>
<keyword evidence="1" id="KW-0472">Membrane</keyword>
<reference evidence="2 3" key="1">
    <citation type="submission" date="2019-01" db="EMBL/GenBank/DDBJ databases">
        <title>Ancylomarina salipaludis sp. nov., isolated from a salt marsh.</title>
        <authorList>
            <person name="Yoon J.-H."/>
        </authorList>
    </citation>
    <scope>NUCLEOTIDE SEQUENCE [LARGE SCALE GENOMIC DNA]</scope>
    <source>
        <strain evidence="2 3">SHSM-M15</strain>
    </source>
</reference>
<keyword evidence="1" id="KW-0812">Transmembrane</keyword>
<evidence type="ECO:0000256" key="1">
    <source>
        <dbReference type="SAM" id="Phobius"/>
    </source>
</evidence>
<keyword evidence="3" id="KW-1185">Reference proteome</keyword>
<keyword evidence="1" id="KW-1133">Transmembrane helix</keyword>
<dbReference type="AlphaFoldDB" id="A0A4Q1JIP5"/>
<dbReference type="OrthoDB" id="1446488at2"/>
<evidence type="ECO:0000313" key="2">
    <source>
        <dbReference type="EMBL" id="RXQ87408.1"/>
    </source>
</evidence>
<feature type="transmembrane region" description="Helical" evidence="1">
    <location>
        <begin position="6"/>
        <end position="25"/>
    </location>
</feature>
<organism evidence="2 3">
    <name type="scientific">Ancylomarina salipaludis</name>
    <dbReference type="NCBI Taxonomy" id="2501299"/>
    <lineage>
        <taxon>Bacteria</taxon>
        <taxon>Pseudomonadati</taxon>
        <taxon>Bacteroidota</taxon>
        <taxon>Bacteroidia</taxon>
        <taxon>Marinilabiliales</taxon>
        <taxon>Marinifilaceae</taxon>
        <taxon>Ancylomarina</taxon>
    </lineage>
</organism>
<protein>
    <submittedName>
        <fullName evidence="2">Uncharacterized protein</fullName>
    </submittedName>
</protein>
<evidence type="ECO:0000313" key="3">
    <source>
        <dbReference type="Proteomes" id="UP000289703"/>
    </source>
</evidence>
<dbReference type="Proteomes" id="UP000289703">
    <property type="component" value="Unassembled WGS sequence"/>
</dbReference>
<name>A0A4Q1JIP5_9BACT</name>
<dbReference type="EMBL" id="SAXA01000025">
    <property type="protein sequence ID" value="RXQ87408.1"/>
    <property type="molecule type" value="Genomic_DNA"/>
</dbReference>
<comment type="caution">
    <text evidence="2">The sequence shown here is derived from an EMBL/GenBank/DDBJ whole genome shotgun (WGS) entry which is preliminary data.</text>
</comment>
<dbReference type="RefSeq" id="WP_129255789.1">
    <property type="nucleotide sequence ID" value="NZ_SAXA01000025.1"/>
</dbReference>
<gene>
    <name evidence="2" type="ORF">EO244_16505</name>
</gene>